<dbReference type="Proteomes" id="UP000433577">
    <property type="component" value="Chromosome 4"/>
</dbReference>
<gene>
    <name evidence="1" type="ORF">FAZ98_30570</name>
</gene>
<sequence length="707" mass="80007">MGDICGQDGEYGDGAWIFDAQDSTNPLAQPFVETPEILDFLNRDSVLSLVAPKGMGKTLALQRKSKLIRDSAVNAIFLPKEELIEKFDRLGIDFKEGALEQYSNPGLWKTLWSTAIATAIIYRSRLKLPIACARALKISDQMSENVDLRSPRTVESFLIQLLNERISSYQDLYTLTLKPILSTLDQYAYVFIDSIDEAFDKHVGYSLLAYRSGTKLYDGSGNRSNDYPAPGGDDDTDDEAAIVTGLYQAGALSEQVWISAQLGLLAAQRDLRNASRRIRVISTLRKEAIDASRSALSLQEMELYQELSCNKVIGQEIFEANIARMRPGRLIAPNAITPIERFFGYTTIEHDEIYDKTGARVAEPIFEYLYRHTLGRPREIVMLGNRLACTDRKPDTVRRVVDEVGYIFYKQYKREMIPYWDNRYNALLKLISTNVISERSAFSSFNRFKTAEPHLDHPFSNFINRGLIGFVRKINNDLQHIAFKPPGAFRTGSFNLGRSSHYFVHPCLELAVRRLNQQFIPDSRQLVGHENAITLGEEGGVFRLTHIGMNQFHFTFDMVDLPRLNNMRSTSAMILACITCAVGRYGLSRVSCEDVSNIARQCTNAGLLLVRQADKVSLDDLIQNYFVPFAELNPDAKSILESLNGALIESHISFGWTRDQHVDDEGFDKDKPPVQWDGSHFNFYICPPEKVDAMFILRRLEEDAESA</sequence>
<evidence type="ECO:0000313" key="1">
    <source>
        <dbReference type="EMBL" id="QGZ66162.1"/>
    </source>
</evidence>
<accession>A0A7Z2GQR8</accession>
<proteinExistence type="predicted"/>
<dbReference type="RefSeq" id="WP_158957331.1">
    <property type="nucleotide sequence ID" value="NZ_CP046916.1"/>
</dbReference>
<dbReference type="KEGG" id="pacs:FAZ98_30570"/>
<reference evidence="1 2" key="1">
    <citation type="submission" date="2019-12" db="EMBL/GenBank/DDBJ databases">
        <title>Paraburkholderia acidiphila 7Q-K02 sp. nov and Paraburkholderia acidisoli DHF22 sp. nov., two strains isolated from forest soil.</title>
        <authorList>
            <person name="Gao Z."/>
            <person name="Qiu L."/>
        </authorList>
    </citation>
    <scope>NUCLEOTIDE SEQUENCE [LARGE SCALE GENOMIC DNA]</scope>
    <source>
        <strain evidence="1 2">DHF22</strain>
    </source>
</reference>
<name>A0A7Z2GQR8_9BURK</name>
<evidence type="ECO:0000313" key="2">
    <source>
        <dbReference type="Proteomes" id="UP000433577"/>
    </source>
</evidence>
<dbReference type="AlphaFoldDB" id="A0A7Z2GQR8"/>
<dbReference type="EMBL" id="CP046916">
    <property type="protein sequence ID" value="QGZ66162.1"/>
    <property type="molecule type" value="Genomic_DNA"/>
</dbReference>
<organism evidence="1 2">
    <name type="scientific">Paraburkholderia acidisoli</name>
    <dbReference type="NCBI Taxonomy" id="2571748"/>
    <lineage>
        <taxon>Bacteria</taxon>
        <taxon>Pseudomonadati</taxon>
        <taxon>Pseudomonadota</taxon>
        <taxon>Betaproteobacteria</taxon>
        <taxon>Burkholderiales</taxon>
        <taxon>Burkholderiaceae</taxon>
        <taxon>Paraburkholderia</taxon>
    </lineage>
</organism>
<keyword evidence="2" id="KW-1185">Reference proteome</keyword>
<protein>
    <submittedName>
        <fullName evidence="1">Uncharacterized protein</fullName>
    </submittedName>
</protein>
<dbReference type="OrthoDB" id="5477002at2"/>